<keyword evidence="11" id="KW-1185">Reference proteome</keyword>
<dbReference type="RefSeq" id="WP_025413636.1">
    <property type="nucleotide sequence ID" value="NZ_CP007129.1"/>
</dbReference>
<dbReference type="CDD" id="cd17320">
    <property type="entry name" value="MFS_MdfA_MDR_like"/>
    <property type="match status" value="1"/>
</dbReference>
<evidence type="ECO:0000256" key="8">
    <source>
        <dbReference type="SAM" id="Phobius"/>
    </source>
</evidence>
<dbReference type="InterPro" id="IPR020846">
    <property type="entry name" value="MFS_dom"/>
</dbReference>
<comment type="subcellular location">
    <subcellularLocation>
        <location evidence="1">Cell membrane</location>
        <topology evidence="1">Multi-pass membrane protein</topology>
    </subcellularLocation>
</comment>
<evidence type="ECO:0000256" key="4">
    <source>
        <dbReference type="ARBA" id="ARBA00022475"/>
    </source>
</evidence>
<feature type="transmembrane region" description="Helical" evidence="8">
    <location>
        <begin position="307"/>
        <end position="324"/>
    </location>
</feature>
<feature type="transmembrane region" description="Helical" evidence="8">
    <location>
        <begin position="249"/>
        <end position="269"/>
    </location>
</feature>
<keyword evidence="7 8" id="KW-0472">Membrane</keyword>
<comment type="similarity">
    <text evidence="2">Belongs to the major facilitator superfamily. Bcr/CmlA family.</text>
</comment>
<feature type="domain" description="Major facilitator superfamily (MFS) profile" evidence="9">
    <location>
        <begin position="9"/>
        <end position="399"/>
    </location>
</feature>
<dbReference type="InterPro" id="IPR036259">
    <property type="entry name" value="MFS_trans_sf"/>
</dbReference>
<dbReference type="Proteomes" id="UP000019151">
    <property type="component" value="Plasmid 1"/>
</dbReference>
<sequence>MRRLNPHSAAFTLLLGALVTLASFATDMGLPVLAQTAASLHVTPATAALTMSVFMAGFAFGPLVFGPISDRRGRRPVLLAACAVFALFGALGAFARSLDLLLLWRFVMGAGAGTAQVLVLATVRDHFTGAEARAKQSYVNLAAGIAPIIAPTAGVWVAALGGWRAIYGVLAGAGVALLCAAAFGLDESAPPARGAQSLGRTLRSYARVLRHPVTMGYASVVALNFGCLFAYVSGSSLVLIGLMGVSQRTYGVLFATTALGLMAGSLTNARLSRRGVPHARLISAGLVAIVATAIVALALAATGLLRAWLLVPLIVVSHIGQGVVRPNAAQGALEPMPDIAGVASAVLTGLQMLVGAGASAIAAALFDGHSARAMTATMVVCAVGAASIYALVVRPAEQRLPHPHRVPLDDPRVGGAEVAAA</sequence>
<evidence type="ECO:0000313" key="11">
    <source>
        <dbReference type="Proteomes" id="UP000019151"/>
    </source>
</evidence>
<keyword evidence="5 8" id="KW-0812">Transmembrane</keyword>
<feature type="transmembrane region" description="Helical" evidence="8">
    <location>
        <begin position="138"/>
        <end position="159"/>
    </location>
</feature>
<dbReference type="NCBIfam" id="TIGR00710">
    <property type="entry name" value="efflux_Bcr_CflA"/>
    <property type="match status" value="1"/>
</dbReference>
<accession>W0RRT4</accession>
<keyword evidence="6 8" id="KW-1133">Transmembrane helix</keyword>
<feature type="transmembrane region" description="Helical" evidence="8">
    <location>
        <begin position="345"/>
        <end position="366"/>
    </location>
</feature>
<evidence type="ECO:0000256" key="6">
    <source>
        <dbReference type="ARBA" id="ARBA00022989"/>
    </source>
</evidence>
<feature type="transmembrane region" description="Helical" evidence="8">
    <location>
        <begin position="101"/>
        <end position="123"/>
    </location>
</feature>
<dbReference type="Pfam" id="PF07690">
    <property type="entry name" value="MFS_1"/>
    <property type="match status" value="1"/>
</dbReference>
<keyword evidence="3" id="KW-0813">Transport</keyword>
<evidence type="ECO:0000313" key="10">
    <source>
        <dbReference type="EMBL" id="AHG92288.1"/>
    </source>
</evidence>
<feature type="transmembrane region" description="Helical" evidence="8">
    <location>
        <begin position="372"/>
        <end position="392"/>
    </location>
</feature>
<feature type="transmembrane region" description="Helical" evidence="8">
    <location>
        <begin position="165"/>
        <end position="185"/>
    </location>
</feature>
<organism evidence="10 11">
    <name type="scientific">Gemmatirosa kalamazoonensis</name>
    <dbReference type="NCBI Taxonomy" id="861299"/>
    <lineage>
        <taxon>Bacteria</taxon>
        <taxon>Pseudomonadati</taxon>
        <taxon>Gemmatimonadota</taxon>
        <taxon>Gemmatimonadia</taxon>
        <taxon>Gemmatimonadales</taxon>
        <taxon>Gemmatimonadaceae</taxon>
        <taxon>Gemmatirosa</taxon>
    </lineage>
</organism>
<feature type="transmembrane region" description="Helical" evidence="8">
    <location>
        <begin position="44"/>
        <end position="65"/>
    </location>
</feature>
<proteinExistence type="inferred from homology"/>
<evidence type="ECO:0000259" key="9">
    <source>
        <dbReference type="PROSITE" id="PS50850"/>
    </source>
</evidence>
<evidence type="ECO:0000256" key="3">
    <source>
        <dbReference type="ARBA" id="ARBA00022448"/>
    </source>
</evidence>
<dbReference type="PANTHER" id="PTHR23502:SF132">
    <property type="entry name" value="POLYAMINE TRANSPORTER 2-RELATED"/>
    <property type="match status" value="1"/>
</dbReference>
<geneLocation type="plasmid" evidence="10 11">
    <name>1</name>
</geneLocation>
<dbReference type="PROSITE" id="PS50850">
    <property type="entry name" value="MFS"/>
    <property type="match status" value="1"/>
</dbReference>
<feature type="transmembrane region" description="Helical" evidence="8">
    <location>
        <begin position="281"/>
        <end position="301"/>
    </location>
</feature>
<gene>
    <name evidence="10" type="ORF">J421_4753</name>
</gene>
<evidence type="ECO:0000256" key="7">
    <source>
        <dbReference type="ARBA" id="ARBA00023136"/>
    </source>
</evidence>
<dbReference type="EMBL" id="CP007129">
    <property type="protein sequence ID" value="AHG92288.1"/>
    <property type="molecule type" value="Genomic_DNA"/>
</dbReference>
<dbReference type="InParanoid" id="W0RRT4"/>
<dbReference type="PANTHER" id="PTHR23502">
    <property type="entry name" value="MAJOR FACILITATOR SUPERFAMILY"/>
    <property type="match status" value="1"/>
</dbReference>
<evidence type="ECO:0000256" key="1">
    <source>
        <dbReference type="ARBA" id="ARBA00004651"/>
    </source>
</evidence>
<dbReference type="KEGG" id="gba:J421_4753"/>
<dbReference type="FunCoup" id="W0RRT4">
    <property type="interactions" value="321"/>
</dbReference>
<dbReference type="GO" id="GO:1990961">
    <property type="term" value="P:xenobiotic detoxification by transmembrane export across the plasma membrane"/>
    <property type="evidence" value="ECO:0007669"/>
    <property type="project" value="InterPro"/>
</dbReference>
<feature type="transmembrane region" description="Helical" evidence="8">
    <location>
        <begin position="217"/>
        <end position="243"/>
    </location>
</feature>
<keyword evidence="10" id="KW-0614">Plasmid</keyword>
<dbReference type="OrthoDB" id="9793283at2"/>
<keyword evidence="4" id="KW-1003">Cell membrane</keyword>
<dbReference type="InterPro" id="IPR004812">
    <property type="entry name" value="Efflux_drug-R_Bcr/CmlA"/>
</dbReference>
<dbReference type="AlphaFoldDB" id="W0RRT4"/>
<evidence type="ECO:0000256" key="5">
    <source>
        <dbReference type="ARBA" id="ARBA00022692"/>
    </source>
</evidence>
<dbReference type="HOGENOM" id="CLU_001265_47_0_0"/>
<dbReference type="Gene3D" id="1.20.1720.10">
    <property type="entry name" value="Multidrug resistance protein D"/>
    <property type="match status" value="1"/>
</dbReference>
<name>W0RRT4_9BACT</name>
<protein>
    <submittedName>
        <fullName evidence="10">Drug resistance transporter, Bcr/CflA subfamily</fullName>
    </submittedName>
</protein>
<feature type="transmembrane region" description="Helical" evidence="8">
    <location>
        <begin position="77"/>
        <end position="95"/>
    </location>
</feature>
<dbReference type="GO" id="GO:0005886">
    <property type="term" value="C:plasma membrane"/>
    <property type="evidence" value="ECO:0007669"/>
    <property type="project" value="UniProtKB-SubCell"/>
</dbReference>
<evidence type="ECO:0000256" key="2">
    <source>
        <dbReference type="ARBA" id="ARBA00006236"/>
    </source>
</evidence>
<dbReference type="InterPro" id="IPR011701">
    <property type="entry name" value="MFS"/>
</dbReference>
<dbReference type="SUPFAM" id="SSF103473">
    <property type="entry name" value="MFS general substrate transporter"/>
    <property type="match status" value="1"/>
</dbReference>
<reference evidence="10 11" key="1">
    <citation type="journal article" date="2014" name="Genome Announc.">
        <title>Genome Sequence and Methylome of Soil Bacterium Gemmatirosa kalamazoonensis KBS708T, a Member of the Rarely Cultivated Gemmatimonadetes Phylum.</title>
        <authorList>
            <person name="Debruyn J.M."/>
            <person name="Radosevich M."/>
            <person name="Wommack K.E."/>
            <person name="Polson S.W."/>
            <person name="Hauser L.J."/>
            <person name="Fawaz M.N."/>
            <person name="Korlach J."/>
            <person name="Tsai Y.C."/>
        </authorList>
    </citation>
    <scope>NUCLEOTIDE SEQUENCE [LARGE SCALE GENOMIC DNA]</scope>
    <source>
        <strain evidence="10 11">KBS708</strain>
        <plasmid evidence="11">Plasmid 1</plasmid>
    </source>
</reference>
<dbReference type="GO" id="GO:0042910">
    <property type="term" value="F:xenobiotic transmembrane transporter activity"/>
    <property type="evidence" value="ECO:0007669"/>
    <property type="project" value="InterPro"/>
</dbReference>